<dbReference type="InterPro" id="IPR021066">
    <property type="entry name" value="FPI1"/>
</dbReference>
<evidence type="ECO:0000256" key="1">
    <source>
        <dbReference type="SAM" id="SignalP"/>
    </source>
</evidence>
<sequence length="100" mass="10164">MECRLLLLGLTCLLVSPGPGVEPANPGCSPNICMLVDCMYVSPDSCAAPSVYVANGGFCGCCPACLLALGEGASCGSSLMHGRCQSGLVCDSVTETCRRV</sequence>
<accession>A0ABD0L899</accession>
<protein>
    <recommendedName>
        <fullName evidence="4">Neuroparsin</fullName>
    </recommendedName>
</protein>
<gene>
    <name evidence="2" type="ORF">BaRGS_00013184</name>
</gene>
<organism evidence="2 3">
    <name type="scientific">Batillaria attramentaria</name>
    <dbReference type="NCBI Taxonomy" id="370345"/>
    <lineage>
        <taxon>Eukaryota</taxon>
        <taxon>Metazoa</taxon>
        <taxon>Spiralia</taxon>
        <taxon>Lophotrochozoa</taxon>
        <taxon>Mollusca</taxon>
        <taxon>Gastropoda</taxon>
        <taxon>Caenogastropoda</taxon>
        <taxon>Sorbeoconcha</taxon>
        <taxon>Cerithioidea</taxon>
        <taxon>Batillariidae</taxon>
        <taxon>Batillaria</taxon>
    </lineage>
</organism>
<keyword evidence="1" id="KW-0732">Signal</keyword>
<dbReference type="EMBL" id="JACVVK020000074">
    <property type="protein sequence ID" value="KAK7495486.1"/>
    <property type="molecule type" value="Genomic_DNA"/>
</dbReference>
<dbReference type="Proteomes" id="UP001519460">
    <property type="component" value="Unassembled WGS sequence"/>
</dbReference>
<keyword evidence="3" id="KW-1185">Reference proteome</keyword>
<dbReference type="Gene3D" id="2.10.80.20">
    <property type="match status" value="1"/>
</dbReference>
<feature type="signal peptide" evidence="1">
    <location>
        <begin position="1"/>
        <end position="20"/>
    </location>
</feature>
<dbReference type="InterPro" id="IPR053741">
    <property type="entry name" value="Ser_Fungal_Prot_Inhib_sf"/>
</dbReference>
<evidence type="ECO:0008006" key="4">
    <source>
        <dbReference type="Google" id="ProtNLM"/>
    </source>
</evidence>
<proteinExistence type="predicted"/>
<evidence type="ECO:0000313" key="3">
    <source>
        <dbReference type="Proteomes" id="UP001519460"/>
    </source>
</evidence>
<reference evidence="2 3" key="1">
    <citation type="journal article" date="2023" name="Sci. Data">
        <title>Genome assembly of the Korean intertidal mud-creeper Batillaria attramentaria.</title>
        <authorList>
            <person name="Patra A.K."/>
            <person name="Ho P.T."/>
            <person name="Jun S."/>
            <person name="Lee S.J."/>
            <person name="Kim Y."/>
            <person name="Won Y.J."/>
        </authorList>
    </citation>
    <scope>NUCLEOTIDE SEQUENCE [LARGE SCALE GENOMIC DNA]</scope>
    <source>
        <strain evidence="2">Wonlab-2016</strain>
    </source>
</reference>
<feature type="chain" id="PRO_5044882263" description="Neuroparsin" evidence="1">
    <location>
        <begin position="21"/>
        <end position="100"/>
    </location>
</feature>
<evidence type="ECO:0000313" key="2">
    <source>
        <dbReference type="EMBL" id="KAK7495486.1"/>
    </source>
</evidence>
<dbReference type="Pfam" id="PF12190">
    <property type="entry name" value="amfpi-1"/>
    <property type="match status" value="1"/>
</dbReference>
<name>A0ABD0L899_9CAEN</name>
<dbReference type="AlphaFoldDB" id="A0ABD0L899"/>
<comment type="caution">
    <text evidence="2">The sequence shown here is derived from an EMBL/GenBank/DDBJ whole genome shotgun (WGS) entry which is preliminary data.</text>
</comment>